<dbReference type="Proteomes" id="UP000494206">
    <property type="component" value="Unassembled WGS sequence"/>
</dbReference>
<accession>A0A8S1EZJ9</accession>
<feature type="compositionally biased region" description="Basic and acidic residues" evidence="1">
    <location>
        <begin position="388"/>
        <end position="412"/>
    </location>
</feature>
<keyword evidence="3" id="KW-1185">Reference proteome</keyword>
<comment type="caution">
    <text evidence="2">The sequence shown here is derived from an EMBL/GenBank/DDBJ whole genome shotgun (WGS) entry which is preliminary data.</text>
</comment>
<organism evidence="2 3">
    <name type="scientific">Caenorhabditis bovis</name>
    <dbReference type="NCBI Taxonomy" id="2654633"/>
    <lineage>
        <taxon>Eukaryota</taxon>
        <taxon>Metazoa</taxon>
        <taxon>Ecdysozoa</taxon>
        <taxon>Nematoda</taxon>
        <taxon>Chromadorea</taxon>
        <taxon>Rhabditida</taxon>
        <taxon>Rhabditina</taxon>
        <taxon>Rhabditomorpha</taxon>
        <taxon>Rhabditoidea</taxon>
        <taxon>Rhabditidae</taxon>
        <taxon>Peloderinae</taxon>
        <taxon>Caenorhabditis</taxon>
    </lineage>
</organism>
<reference evidence="2 3" key="1">
    <citation type="submission" date="2020-04" db="EMBL/GenBank/DDBJ databases">
        <authorList>
            <person name="Laetsch R D."/>
            <person name="Stevens L."/>
            <person name="Kumar S."/>
            <person name="Blaxter L. M."/>
        </authorList>
    </citation>
    <scope>NUCLEOTIDE SEQUENCE [LARGE SCALE GENOMIC DNA]</scope>
</reference>
<dbReference type="OrthoDB" id="5783282at2759"/>
<feature type="compositionally biased region" description="Basic and acidic residues" evidence="1">
    <location>
        <begin position="419"/>
        <end position="431"/>
    </location>
</feature>
<feature type="region of interest" description="Disordered" evidence="1">
    <location>
        <begin position="641"/>
        <end position="676"/>
    </location>
</feature>
<dbReference type="AlphaFoldDB" id="A0A8S1EZJ9"/>
<protein>
    <submittedName>
        <fullName evidence="2">Uncharacterized protein</fullName>
    </submittedName>
</protein>
<feature type="compositionally biased region" description="Low complexity" evidence="1">
    <location>
        <begin position="641"/>
        <end position="658"/>
    </location>
</feature>
<evidence type="ECO:0000256" key="1">
    <source>
        <dbReference type="SAM" id="MobiDB-lite"/>
    </source>
</evidence>
<gene>
    <name evidence="2" type="ORF">CBOVIS_LOCUS8133</name>
</gene>
<feature type="compositionally biased region" description="Low complexity" evidence="1">
    <location>
        <begin position="432"/>
        <end position="451"/>
    </location>
</feature>
<feature type="region of interest" description="Disordered" evidence="1">
    <location>
        <begin position="369"/>
        <end position="451"/>
    </location>
</feature>
<dbReference type="EMBL" id="CADEPM010000005">
    <property type="protein sequence ID" value="CAB3406002.1"/>
    <property type="molecule type" value="Genomic_DNA"/>
</dbReference>
<name>A0A8S1EZJ9_9PELO</name>
<feature type="region of interest" description="Disordered" evidence="1">
    <location>
        <begin position="689"/>
        <end position="712"/>
    </location>
</feature>
<evidence type="ECO:0000313" key="3">
    <source>
        <dbReference type="Proteomes" id="UP000494206"/>
    </source>
</evidence>
<sequence length="817" mass="92861">METKAAVGFDATDQKFVVVPEEQFGDDSVKDGSAIDVDGRTLTVLQMCDSVDEARAACEEKANEMLNLNGMGLASITYDDEPQSSSSDTDGKEMEMENDMETEMQNEMEEDETAGITSVEIEVLANMQKQIDSIRKSTRDVFGFLMTDLKCDIDRICHRQKMLERFIKKTFGTNQDGSIIQDEGLNCELFSDGPISTIDQAIMAHYDEIDKMARKRVVEADTFLKRYVPPSKPAKTQPAAKVPTFQTKENGDTNYSFGASGNPPKRIVNGVVMPSVKELTYPFVPKHIEEECFAQANGLAPIYAQLLAKHLFQDTIELYFKEQDPHKRNWLHDAVDYRFPTPEKSLQVSKWKNCSYFINKNMREAVQISGNPMRPAPCGPRGPIGPKNPDRRSGAVEKKESEEKAEENEAPKKNGFIKSEPKEEKTPKPVLKEVQQMKSRSSSVSSISIPSGSKPPALFKFVSMSYEKECFEECRGDQYKYAELMAMRLFASTIQTFFKDQDTAKKDWLRQCVESRFPISDPKRNDQRWKVCGQMCNKNRTKIFAADGREEQYPYFPKEIEEECFRKANGNFAAYAEMMNAHLFPDTQHLFFKDQDIGKRNWLHNVLDRRFPTADKAQHISKWKACTNAINKKLSDGSVTPITPTVTTPSHTTVSNTPAVSTRSDSVDATPKSTVPKFERRSLIDGGLKRKADETMSTSPSPAAKRESARNKIKKEKEMYTAYPYVSEEEEIEIFENCNGNTQVYARELGKLLFKDTIKLYFKDQDVDKRAWIREIIDFRFPSKSQPEHKQKWKNVTAAINRNMTTPSVPPRKSGGK</sequence>
<evidence type="ECO:0000313" key="2">
    <source>
        <dbReference type="EMBL" id="CAB3406002.1"/>
    </source>
</evidence>
<feature type="region of interest" description="Disordered" evidence="1">
    <location>
        <begin position="76"/>
        <end position="98"/>
    </location>
</feature>
<proteinExistence type="predicted"/>